<sequence length="280" mass="29846">MTTPTVDTLRASGATIHYEVRGSGPILLLIAGGTGGAASFADVVEDLATDHTVVTYDPRGIGRSPLDHADAEQHVAEHAEDAFRLLELLAPGEEARVFGSSSGAIAALHLATAHPERIARVVAHEPPVVEVLPDAADHRALVARVRETFRTEGLQPAMAVFAAGVSGDRADEQRPQPELPPRAAERVARSMADLPYFVGQIVPRFMSYVPDLPRLERLSERLVVAAGEDSHGELPYRAASVLAERTGAPLQLFPGGHIGLTTHPEEFGARLRGVLTTPAR</sequence>
<accession>A0ABQ5SR30</accession>
<dbReference type="EMBL" id="BSEL01000001">
    <property type="protein sequence ID" value="GLJ66008.1"/>
    <property type="molecule type" value="Genomic_DNA"/>
</dbReference>
<keyword evidence="2" id="KW-0378">Hydrolase</keyword>
<reference evidence="2" key="2">
    <citation type="submission" date="2023-01" db="EMBL/GenBank/DDBJ databases">
        <authorList>
            <person name="Sun Q."/>
            <person name="Evtushenko L."/>
        </authorList>
    </citation>
    <scope>NUCLEOTIDE SEQUENCE</scope>
    <source>
        <strain evidence="2">VKM Ac-1246</strain>
    </source>
</reference>
<keyword evidence="3" id="KW-1185">Reference proteome</keyword>
<evidence type="ECO:0000313" key="2">
    <source>
        <dbReference type="EMBL" id="GLJ66008.1"/>
    </source>
</evidence>
<dbReference type="Proteomes" id="UP001142292">
    <property type="component" value="Unassembled WGS sequence"/>
</dbReference>
<dbReference type="RefSeq" id="WP_189117196.1">
    <property type="nucleotide sequence ID" value="NZ_BMRK01000002.1"/>
</dbReference>
<dbReference type="SUPFAM" id="SSF53474">
    <property type="entry name" value="alpha/beta-Hydrolases"/>
    <property type="match status" value="1"/>
</dbReference>
<dbReference type="Gene3D" id="3.40.50.1820">
    <property type="entry name" value="alpha/beta hydrolase"/>
    <property type="match status" value="1"/>
</dbReference>
<feature type="domain" description="AB hydrolase-1" evidence="1">
    <location>
        <begin position="25"/>
        <end position="264"/>
    </location>
</feature>
<evidence type="ECO:0000313" key="3">
    <source>
        <dbReference type="Proteomes" id="UP001142292"/>
    </source>
</evidence>
<evidence type="ECO:0000259" key="1">
    <source>
        <dbReference type="Pfam" id="PF00561"/>
    </source>
</evidence>
<dbReference type="InterPro" id="IPR029058">
    <property type="entry name" value="AB_hydrolase_fold"/>
</dbReference>
<gene>
    <name evidence="2" type="ORF">GCM10017579_00440</name>
</gene>
<dbReference type="GO" id="GO:0016787">
    <property type="term" value="F:hydrolase activity"/>
    <property type="evidence" value="ECO:0007669"/>
    <property type="project" value="UniProtKB-KW"/>
</dbReference>
<dbReference type="PANTHER" id="PTHR43433">
    <property type="entry name" value="HYDROLASE, ALPHA/BETA FOLD FAMILY PROTEIN"/>
    <property type="match status" value="1"/>
</dbReference>
<dbReference type="PANTHER" id="PTHR43433:SF5">
    <property type="entry name" value="AB HYDROLASE-1 DOMAIN-CONTAINING PROTEIN"/>
    <property type="match status" value="1"/>
</dbReference>
<dbReference type="InterPro" id="IPR050471">
    <property type="entry name" value="AB_hydrolase"/>
</dbReference>
<organism evidence="2 3">
    <name type="scientific">Nocardioides luteus</name>
    <dbReference type="NCBI Taxonomy" id="1844"/>
    <lineage>
        <taxon>Bacteria</taxon>
        <taxon>Bacillati</taxon>
        <taxon>Actinomycetota</taxon>
        <taxon>Actinomycetes</taxon>
        <taxon>Propionibacteriales</taxon>
        <taxon>Nocardioidaceae</taxon>
        <taxon>Nocardioides</taxon>
    </lineage>
</organism>
<proteinExistence type="predicted"/>
<reference evidence="2" key="1">
    <citation type="journal article" date="2014" name="Int. J. Syst. Evol. Microbiol.">
        <title>Complete genome of a new Firmicutes species belonging to the dominant human colonic microbiota ('Ruminococcus bicirculans') reveals two chromosomes and a selective capacity to utilize plant glucans.</title>
        <authorList>
            <consortium name="NISC Comparative Sequencing Program"/>
            <person name="Wegmann U."/>
            <person name="Louis P."/>
            <person name="Goesmann A."/>
            <person name="Henrissat B."/>
            <person name="Duncan S.H."/>
            <person name="Flint H.J."/>
        </authorList>
    </citation>
    <scope>NUCLEOTIDE SEQUENCE</scope>
    <source>
        <strain evidence="2">VKM Ac-1246</strain>
    </source>
</reference>
<name>A0ABQ5SR30_9ACTN</name>
<dbReference type="InterPro" id="IPR000073">
    <property type="entry name" value="AB_hydrolase_1"/>
</dbReference>
<protein>
    <submittedName>
        <fullName evidence="2">Hydrolase</fullName>
    </submittedName>
</protein>
<comment type="caution">
    <text evidence="2">The sequence shown here is derived from an EMBL/GenBank/DDBJ whole genome shotgun (WGS) entry which is preliminary data.</text>
</comment>
<dbReference type="Pfam" id="PF00561">
    <property type="entry name" value="Abhydrolase_1"/>
    <property type="match status" value="1"/>
</dbReference>